<keyword evidence="1" id="KW-0812">Transmembrane</keyword>
<reference evidence="2 3" key="1">
    <citation type="submission" date="2017-11" db="EMBL/GenBank/DDBJ databases">
        <title>Genomic Encyclopedia of Archaeal and Bacterial Type Strains, Phase II (KMG-II): From Individual Species to Whole Genera.</title>
        <authorList>
            <person name="Goeker M."/>
        </authorList>
    </citation>
    <scope>NUCLEOTIDE SEQUENCE [LARGE SCALE GENOMIC DNA]</scope>
    <source>
        <strain evidence="2 3">DSM 25478</strain>
    </source>
</reference>
<protein>
    <submittedName>
        <fullName evidence="2">Uncharacterized protein DUF2550</fullName>
    </submittedName>
</protein>
<gene>
    <name evidence="2" type="ORF">CLV28_2549</name>
</gene>
<keyword evidence="1" id="KW-1133">Transmembrane helix</keyword>
<feature type="transmembrane region" description="Helical" evidence="1">
    <location>
        <begin position="6"/>
        <end position="26"/>
    </location>
</feature>
<evidence type="ECO:0000313" key="2">
    <source>
        <dbReference type="EMBL" id="PJJ70071.1"/>
    </source>
</evidence>
<dbReference type="EMBL" id="PGFE01000004">
    <property type="protein sequence ID" value="PJJ70071.1"/>
    <property type="molecule type" value="Genomic_DNA"/>
</dbReference>
<proteinExistence type="predicted"/>
<dbReference type="Proteomes" id="UP000231693">
    <property type="component" value="Unassembled WGS sequence"/>
</dbReference>
<dbReference type="AlphaFoldDB" id="A0A2M9CDR4"/>
<evidence type="ECO:0000313" key="3">
    <source>
        <dbReference type="Proteomes" id="UP000231693"/>
    </source>
</evidence>
<dbReference type="RefSeq" id="WP_100423683.1">
    <property type="nucleotide sequence ID" value="NZ_BOOX01000013.1"/>
</dbReference>
<name>A0A2M9CDR4_9CELL</name>
<accession>A0A2M9CDR4</accession>
<evidence type="ECO:0000256" key="1">
    <source>
        <dbReference type="SAM" id="Phobius"/>
    </source>
</evidence>
<organism evidence="2 3">
    <name type="scientific">Sediminihabitans luteus</name>
    <dbReference type="NCBI Taxonomy" id="1138585"/>
    <lineage>
        <taxon>Bacteria</taxon>
        <taxon>Bacillati</taxon>
        <taxon>Actinomycetota</taxon>
        <taxon>Actinomycetes</taxon>
        <taxon>Micrococcales</taxon>
        <taxon>Cellulomonadaceae</taxon>
        <taxon>Sediminihabitans</taxon>
    </lineage>
</organism>
<dbReference type="InterPro" id="IPR019675">
    <property type="entry name" value="DUF2550"/>
</dbReference>
<comment type="caution">
    <text evidence="2">The sequence shown here is derived from an EMBL/GenBank/DDBJ whole genome shotgun (WGS) entry which is preliminary data.</text>
</comment>
<dbReference type="OrthoDB" id="3267160at2"/>
<dbReference type="Pfam" id="PF10739">
    <property type="entry name" value="DUF2550"/>
    <property type="match status" value="1"/>
</dbReference>
<keyword evidence="1" id="KW-0472">Membrane</keyword>
<sequence length="138" mass="14996">MTPVAWTAVVLVAVVLVAVVLGAVRLRGLNRRLGSFECGLRAGGSRTGWVAGVAVYGAGRIDWWRYWSVSVRPARVWRREEVLVKGRVPLDSVGQQDQYLVQCTCAGEELELVMSTEAYAGLTAWLEAAPPSVRGLVV</sequence>
<keyword evidence="3" id="KW-1185">Reference proteome</keyword>